<proteinExistence type="predicted"/>
<comment type="caution">
    <text evidence="4">The sequence shown here is derived from an EMBL/GenBank/DDBJ whole genome shotgun (WGS) entry which is preliminary data.</text>
</comment>
<organism evidence="4 5">
    <name type="scientific">Rubritalea tangerina</name>
    <dbReference type="NCBI Taxonomy" id="430798"/>
    <lineage>
        <taxon>Bacteria</taxon>
        <taxon>Pseudomonadati</taxon>
        <taxon>Verrucomicrobiota</taxon>
        <taxon>Verrucomicrobiia</taxon>
        <taxon>Verrucomicrobiales</taxon>
        <taxon>Rubritaleaceae</taxon>
        <taxon>Rubritalea</taxon>
    </lineage>
</organism>
<evidence type="ECO:0000256" key="1">
    <source>
        <dbReference type="SAM" id="Phobius"/>
    </source>
</evidence>
<gene>
    <name evidence="4" type="ORF">ACFSW8_16370</name>
</gene>
<feature type="transmembrane region" description="Helical" evidence="1">
    <location>
        <begin position="308"/>
        <end position="326"/>
    </location>
</feature>
<evidence type="ECO:0000259" key="3">
    <source>
        <dbReference type="Pfam" id="PF25231"/>
    </source>
</evidence>
<dbReference type="Proteomes" id="UP001597389">
    <property type="component" value="Unassembled WGS sequence"/>
</dbReference>
<keyword evidence="1" id="KW-1133">Transmembrane helix</keyword>
<accession>A0ABW4ZEN0</accession>
<feature type="domain" description="DUF7847" evidence="3">
    <location>
        <begin position="225"/>
        <end position="305"/>
    </location>
</feature>
<protein>
    <submittedName>
        <fullName evidence="4">DUF4339 domain-containing protein</fullName>
    </submittedName>
</protein>
<dbReference type="Pfam" id="PF14237">
    <property type="entry name" value="GYF_2"/>
    <property type="match status" value="1"/>
</dbReference>
<name>A0ABW4ZEN0_9BACT</name>
<feature type="transmembrane region" description="Helical" evidence="1">
    <location>
        <begin position="225"/>
        <end position="249"/>
    </location>
</feature>
<dbReference type="EMBL" id="JBHUJB010000082">
    <property type="protein sequence ID" value="MFD2160481.1"/>
    <property type="molecule type" value="Genomic_DNA"/>
</dbReference>
<dbReference type="Pfam" id="PF25231">
    <property type="entry name" value="DUF7847"/>
    <property type="match status" value="1"/>
</dbReference>
<sequence length="339" mass="36946">MWYYTLNGQQAGPISQAELAQKLSTELTPDTLVWQKGMTDWLPAKQVPAFQTSQDAAIAPPPSPSSISNPYATPNTSVAPDLDNNTADEIPETPIPLDIGFCVSHAWKVTTSQFGNVFLVWFVYILLSFAIAFAFSMVASLIDGPSTAMPVDSFNDMTPEEALAESLSQSNQPMQWGALIMEIPKQILTTYIGLGLTFIGLNLLRGREASPSQLFSQSASKLIKVLLASILYGLIVGIGLIFLVIPGIYLGIRLMFYHTAIVDKDLGIIESLKYSLELTRSNTLSIFGLCILNILIVIAGAIALLVGLIWAIPVTWLSILIAYCYLHRGEQSIAHHSNI</sequence>
<evidence type="ECO:0000313" key="5">
    <source>
        <dbReference type="Proteomes" id="UP001597389"/>
    </source>
</evidence>
<dbReference type="RefSeq" id="WP_377087530.1">
    <property type="nucleotide sequence ID" value="NZ_JBHSJL010000014.1"/>
</dbReference>
<feature type="transmembrane region" description="Helical" evidence="1">
    <location>
        <begin position="118"/>
        <end position="142"/>
    </location>
</feature>
<evidence type="ECO:0000313" key="4">
    <source>
        <dbReference type="EMBL" id="MFD2160481.1"/>
    </source>
</evidence>
<dbReference type="InterPro" id="IPR010380">
    <property type="entry name" value="DUF975"/>
</dbReference>
<dbReference type="PANTHER" id="PTHR40076:SF1">
    <property type="entry name" value="MEMBRANE PROTEIN"/>
    <property type="match status" value="1"/>
</dbReference>
<dbReference type="PANTHER" id="PTHR40076">
    <property type="entry name" value="MEMBRANE PROTEIN-RELATED"/>
    <property type="match status" value="1"/>
</dbReference>
<feature type="transmembrane region" description="Helical" evidence="1">
    <location>
        <begin position="284"/>
        <end position="302"/>
    </location>
</feature>
<dbReference type="InterPro" id="IPR057169">
    <property type="entry name" value="DUF7847"/>
</dbReference>
<feature type="transmembrane region" description="Helical" evidence="1">
    <location>
        <begin position="186"/>
        <end position="204"/>
    </location>
</feature>
<keyword evidence="1" id="KW-0472">Membrane</keyword>
<dbReference type="InterPro" id="IPR025640">
    <property type="entry name" value="GYF_2"/>
</dbReference>
<evidence type="ECO:0000259" key="2">
    <source>
        <dbReference type="Pfam" id="PF14237"/>
    </source>
</evidence>
<keyword evidence="1" id="KW-0812">Transmembrane</keyword>
<keyword evidence="5" id="KW-1185">Reference proteome</keyword>
<reference evidence="5" key="1">
    <citation type="journal article" date="2019" name="Int. J. Syst. Evol. Microbiol.">
        <title>The Global Catalogue of Microorganisms (GCM) 10K type strain sequencing project: providing services to taxonomists for standard genome sequencing and annotation.</title>
        <authorList>
            <consortium name="The Broad Institute Genomics Platform"/>
            <consortium name="The Broad Institute Genome Sequencing Center for Infectious Disease"/>
            <person name="Wu L."/>
            <person name="Ma J."/>
        </authorList>
    </citation>
    <scope>NUCLEOTIDE SEQUENCE [LARGE SCALE GENOMIC DNA]</scope>
    <source>
        <strain evidence="5">CCUG 57942</strain>
    </source>
</reference>
<feature type="domain" description="GYF" evidence="2">
    <location>
        <begin position="2"/>
        <end position="50"/>
    </location>
</feature>